<comment type="similarity">
    <text evidence="6">Belongs to the methyltransferase superfamily. METTL16/RlmF family.</text>
</comment>
<dbReference type="HAMAP" id="MF_01848">
    <property type="entry name" value="23SrRNA_methyltr_F"/>
    <property type="match status" value="1"/>
</dbReference>
<evidence type="ECO:0000313" key="8">
    <source>
        <dbReference type="Proteomes" id="UP001156666"/>
    </source>
</evidence>
<name>A0AA37WEH2_9BACT</name>
<evidence type="ECO:0000256" key="1">
    <source>
        <dbReference type="ARBA" id="ARBA00022490"/>
    </source>
</evidence>
<comment type="function">
    <text evidence="6">Specifically methylates the adenine in position 1618 of 23S rRNA.</text>
</comment>
<keyword evidence="2 6" id="KW-0698">rRNA processing</keyword>
<evidence type="ECO:0000256" key="5">
    <source>
        <dbReference type="ARBA" id="ARBA00022691"/>
    </source>
</evidence>
<dbReference type="GO" id="GO:0005737">
    <property type="term" value="C:cytoplasm"/>
    <property type="evidence" value="ECO:0007669"/>
    <property type="project" value="UniProtKB-SubCell"/>
</dbReference>
<dbReference type="PANTHER" id="PTHR13393:SF0">
    <property type="entry name" value="RNA N6-ADENOSINE-METHYLTRANSFERASE METTL16"/>
    <property type="match status" value="1"/>
</dbReference>
<comment type="subcellular location">
    <subcellularLocation>
        <location evidence="6">Cytoplasm</location>
    </subcellularLocation>
</comment>
<protein>
    <recommendedName>
        <fullName evidence="6">Ribosomal RNA large subunit methyltransferase F</fullName>
        <ecNumber evidence="6">2.1.1.181</ecNumber>
    </recommendedName>
    <alternativeName>
        <fullName evidence="6">23S rRNA mA1618 methyltransferase</fullName>
    </alternativeName>
    <alternativeName>
        <fullName evidence="6">rRNA adenine N-6-methyltransferase</fullName>
    </alternativeName>
</protein>
<dbReference type="Gene3D" id="3.40.50.150">
    <property type="entry name" value="Vaccinia Virus protein VP39"/>
    <property type="match status" value="1"/>
</dbReference>
<evidence type="ECO:0000313" key="7">
    <source>
        <dbReference type="EMBL" id="GLR16035.1"/>
    </source>
</evidence>
<evidence type="ECO:0000256" key="3">
    <source>
        <dbReference type="ARBA" id="ARBA00022603"/>
    </source>
</evidence>
<dbReference type="InterPro" id="IPR016909">
    <property type="entry name" value="rRNA_lsu_MeTfrase_F"/>
</dbReference>
<keyword evidence="5 6" id="KW-0949">S-adenosyl-L-methionine</keyword>
<dbReference type="PANTHER" id="PTHR13393">
    <property type="entry name" value="SAM-DEPENDENT METHYLTRANSFERASE"/>
    <property type="match status" value="1"/>
</dbReference>
<evidence type="ECO:0000256" key="6">
    <source>
        <dbReference type="HAMAP-Rule" id="MF_01848"/>
    </source>
</evidence>
<dbReference type="GO" id="GO:0052907">
    <property type="term" value="F:23S rRNA (adenine(1618)-N(6))-methyltransferase activity"/>
    <property type="evidence" value="ECO:0007669"/>
    <property type="project" value="UniProtKB-EC"/>
</dbReference>
<keyword evidence="1 6" id="KW-0963">Cytoplasm</keyword>
<dbReference type="Proteomes" id="UP001156666">
    <property type="component" value="Unassembled WGS sequence"/>
</dbReference>
<gene>
    <name evidence="6 7" type="primary">rlmF</name>
    <name evidence="7" type="ORF">GCM10007940_06500</name>
</gene>
<dbReference type="NCBIfam" id="NF008725">
    <property type="entry name" value="PRK11727.1"/>
    <property type="match status" value="1"/>
</dbReference>
<sequence length="302" mass="34838">MKSKLHPRNKHRDQYDLEVLTSKNEALKPFVFVNEFGTSTIDFFDDQAVIELNKSLLMEYYGIEFWEIPEGFLCPPVPGRADYIHHLSDLLNGKKGLRGLDIGTGANLIYPILGSHEYDWTFVASDADKDAYGSASQIVAKNKSLKDKVEVRFQPNSNCFFQGIINKDEIFDFSMCNPPFHSSAREAKAANKKKLRSINPKSTRSKNLNFGGQSNELWTAGGEEKFIHDMVHESRNYKNSVYWFSTLVSKEDLLQPIFKAFRRAKVTEYKTVEMAQGNKKSRFVAWTYLDEKQRKIWESTRF</sequence>
<proteinExistence type="inferred from homology"/>
<comment type="caution">
    <text evidence="7">The sequence shown here is derived from an EMBL/GenBank/DDBJ whole genome shotgun (WGS) entry which is preliminary data.</text>
</comment>
<organism evidence="7 8">
    <name type="scientific">Portibacter lacus</name>
    <dbReference type="NCBI Taxonomy" id="1099794"/>
    <lineage>
        <taxon>Bacteria</taxon>
        <taxon>Pseudomonadati</taxon>
        <taxon>Bacteroidota</taxon>
        <taxon>Saprospiria</taxon>
        <taxon>Saprospirales</taxon>
        <taxon>Haliscomenobacteraceae</taxon>
        <taxon>Portibacter</taxon>
    </lineage>
</organism>
<dbReference type="SUPFAM" id="SSF53335">
    <property type="entry name" value="S-adenosyl-L-methionine-dependent methyltransferases"/>
    <property type="match status" value="1"/>
</dbReference>
<reference evidence="7" key="1">
    <citation type="journal article" date="2014" name="Int. J. Syst. Evol. Microbiol.">
        <title>Complete genome sequence of Corynebacterium casei LMG S-19264T (=DSM 44701T), isolated from a smear-ripened cheese.</title>
        <authorList>
            <consortium name="US DOE Joint Genome Institute (JGI-PGF)"/>
            <person name="Walter F."/>
            <person name="Albersmeier A."/>
            <person name="Kalinowski J."/>
            <person name="Ruckert C."/>
        </authorList>
    </citation>
    <scope>NUCLEOTIDE SEQUENCE</scope>
    <source>
        <strain evidence="7">NBRC 108769</strain>
    </source>
</reference>
<comment type="catalytic activity">
    <reaction evidence="6">
        <text>adenosine(1618) in 23S rRNA + S-adenosyl-L-methionine = N(6)-methyladenosine(1618) in 23S rRNA + S-adenosyl-L-homocysteine + H(+)</text>
        <dbReference type="Rhea" id="RHEA:16497"/>
        <dbReference type="Rhea" id="RHEA-COMP:10229"/>
        <dbReference type="Rhea" id="RHEA-COMP:10231"/>
        <dbReference type="ChEBI" id="CHEBI:15378"/>
        <dbReference type="ChEBI" id="CHEBI:57856"/>
        <dbReference type="ChEBI" id="CHEBI:59789"/>
        <dbReference type="ChEBI" id="CHEBI:74411"/>
        <dbReference type="ChEBI" id="CHEBI:74449"/>
        <dbReference type="EC" id="2.1.1.181"/>
    </reaction>
</comment>
<dbReference type="AlphaFoldDB" id="A0AA37WEH2"/>
<dbReference type="PIRSF" id="PIRSF029038">
    <property type="entry name" value="Mtase_YbiN_prd"/>
    <property type="match status" value="1"/>
</dbReference>
<dbReference type="InterPro" id="IPR029063">
    <property type="entry name" value="SAM-dependent_MTases_sf"/>
</dbReference>
<evidence type="ECO:0000256" key="4">
    <source>
        <dbReference type="ARBA" id="ARBA00022679"/>
    </source>
</evidence>
<keyword evidence="8" id="KW-1185">Reference proteome</keyword>
<dbReference type="Pfam" id="PF05971">
    <property type="entry name" value="Methyltransf_10"/>
    <property type="match status" value="1"/>
</dbReference>
<keyword evidence="3 6" id="KW-0489">Methyltransferase</keyword>
<accession>A0AA37WEH2</accession>
<dbReference type="EC" id="2.1.1.181" evidence="6"/>
<keyword evidence="4 6" id="KW-0808">Transferase</keyword>
<dbReference type="InterPro" id="IPR010286">
    <property type="entry name" value="METTL16/RlmF"/>
</dbReference>
<reference evidence="7" key="2">
    <citation type="submission" date="2023-01" db="EMBL/GenBank/DDBJ databases">
        <title>Draft genome sequence of Portibacter lacus strain NBRC 108769.</title>
        <authorList>
            <person name="Sun Q."/>
            <person name="Mori K."/>
        </authorList>
    </citation>
    <scope>NUCLEOTIDE SEQUENCE</scope>
    <source>
        <strain evidence="7">NBRC 108769</strain>
    </source>
</reference>
<dbReference type="CDD" id="cd02440">
    <property type="entry name" value="AdoMet_MTases"/>
    <property type="match status" value="1"/>
</dbReference>
<dbReference type="GO" id="GO:0070475">
    <property type="term" value="P:rRNA base methylation"/>
    <property type="evidence" value="ECO:0007669"/>
    <property type="project" value="TreeGrafter"/>
</dbReference>
<dbReference type="RefSeq" id="WP_235294677.1">
    <property type="nucleotide sequence ID" value="NZ_BSOH01000003.1"/>
</dbReference>
<evidence type="ECO:0000256" key="2">
    <source>
        <dbReference type="ARBA" id="ARBA00022552"/>
    </source>
</evidence>
<dbReference type="EMBL" id="BSOH01000003">
    <property type="protein sequence ID" value="GLR16035.1"/>
    <property type="molecule type" value="Genomic_DNA"/>
</dbReference>